<keyword evidence="5" id="KW-1185">Reference proteome</keyword>
<sequence length="237" mass="24685">MSEKEIQAGELVLRLLDGEELLAARRLLVEDPEFAAAVAQWEDRLAPWYDEFPERALPADLWSRIEARLARGGDPLVFSLKRQVRAWRAAAAVGGGAAIAAALALLLVPATVTPPPAAPPVATAERGPLLVASVDAGTSAVVGLTYLSDSGELLVVPARLAVPDRRARQLWLIPAGQAPISLGLVEGEAPQRRVLAAAVRRQIALGATVAISDEPTGGSPTGLPTGEVLGTGTLQQG</sequence>
<keyword evidence="2" id="KW-0472">Membrane</keyword>
<feature type="compositionally biased region" description="Low complexity" evidence="1">
    <location>
        <begin position="215"/>
        <end position="226"/>
    </location>
</feature>
<dbReference type="RefSeq" id="WP_249504596.1">
    <property type="nucleotide sequence ID" value="NZ_CP097253.1"/>
</dbReference>
<keyword evidence="2" id="KW-1133">Transmembrane helix</keyword>
<feature type="transmembrane region" description="Helical" evidence="2">
    <location>
        <begin position="89"/>
        <end position="110"/>
    </location>
</feature>
<reference evidence="4 5" key="1">
    <citation type="submission" date="2022-05" db="EMBL/GenBank/DDBJ databases">
        <title>S8-45 Sphingomonas ultraviolaceadurans.</title>
        <authorList>
            <person name="Liu Y."/>
        </authorList>
    </citation>
    <scope>NUCLEOTIDE SEQUENCE [LARGE SCALE GENOMIC DNA]</scope>
    <source>
        <strain evidence="4 5">S8-45</strain>
    </source>
</reference>
<evidence type="ECO:0000313" key="5">
    <source>
        <dbReference type="Proteomes" id="UP000831921"/>
    </source>
</evidence>
<evidence type="ECO:0000313" key="4">
    <source>
        <dbReference type="EMBL" id="UUR08825.1"/>
    </source>
</evidence>
<evidence type="ECO:0000259" key="3">
    <source>
        <dbReference type="Pfam" id="PF10099"/>
    </source>
</evidence>
<dbReference type="PANTHER" id="PTHR37461:SF1">
    <property type="entry name" value="ANTI-SIGMA-K FACTOR RSKA"/>
    <property type="match status" value="1"/>
</dbReference>
<feature type="region of interest" description="Disordered" evidence="1">
    <location>
        <begin position="214"/>
        <end position="237"/>
    </location>
</feature>
<name>A0ABY5MWK1_9SPHN</name>
<dbReference type="Proteomes" id="UP000831921">
    <property type="component" value="Chromosome"/>
</dbReference>
<dbReference type="InterPro" id="IPR051474">
    <property type="entry name" value="Anti-sigma-K/W_factor"/>
</dbReference>
<feature type="domain" description="Anti-sigma K factor RskA C-terminal" evidence="3">
    <location>
        <begin position="97"/>
        <end position="228"/>
    </location>
</feature>
<accession>A0ABY5MWK1</accession>
<organism evidence="4 5">
    <name type="scientific">Sphingomonas glaciei</name>
    <dbReference type="NCBI Taxonomy" id="2938948"/>
    <lineage>
        <taxon>Bacteria</taxon>
        <taxon>Pseudomonadati</taxon>
        <taxon>Pseudomonadota</taxon>
        <taxon>Alphaproteobacteria</taxon>
        <taxon>Sphingomonadales</taxon>
        <taxon>Sphingomonadaceae</taxon>
        <taxon>Sphingomonas</taxon>
    </lineage>
</organism>
<proteinExistence type="predicted"/>
<evidence type="ECO:0000256" key="1">
    <source>
        <dbReference type="SAM" id="MobiDB-lite"/>
    </source>
</evidence>
<dbReference type="InterPro" id="IPR018764">
    <property type="entry name" value="RskA_C"/>
</dbReference>
<keyword evidence="2" id="KW-0812">Transmembrane</keyword>
<protein>
    <submittedName>
        <fullName evidence="4">Anti-sigma factor</fullName>
    </submittedName>
</protein>
<dbReference type="PANTHER" id="PTHR37461">
    <property type="entry name" value="ANTI-SIGMA-K FACTOR RSKA"/>
    <property type="match status" value="1"/>
</dbReference>
<dbReference type="EMBL" id="CP097253">
    <property type="protein sequence ID" value="UUR08825.1"/>
    <property type="molecule type" value="Genomic_DNA"/>
</dbReference>
<evidence type="ECO:0000256" key="2">
    <source>
        <dbReference type="SAM" id="Phobius"/>
    </source>
</evidence>
<dbReference type="Pfam" id="PF10099">
    <property type="entry name" value="RskA_C"/>
    <property type="match status" value="1"/>
</dbReference>
<gene>
    <name evidence="4" type="ORF">M1K48_04100</name>
</gene>